<dbReference type="Proteomes" id="UP000514713">
    <property type="component" value="Chromosome"/>
</dbReference>
<organism evidence="2 3">
    <name type="scientific">Nostoc edaphicum CCNP1411</name>
    <dbReference type="NCBI Taxonomy" id="1472755"/>
    <lineage>
        <taxon>Bacteria</taxon>
        <taxon>Bacillati</taxon>
        <taxon>Cyanobacteriota</taxon>
        <taxon>Cyanophyceae</taxon>
        <taxon>Nostocales</taxon>
        <taxon>Nostocaceae</taxon>
        <taxon>Nostoc</taxon>
    </lineage>
</organism>
<evidence type="ECO:0000313" key="2">
    <source>
        <dbReference type="EMBL" id="QMS89831.1"/>
    </source>
</evidence>
<keyword evidence="1" id="KW-1133">Transmembrane helix</keyword>
<accession>A0A7D7LG14</accession>
<keyword evidence="1" id="KW-0472">Membrane</keyword>
<evidence type="ECO:0000313" key="3">
    <source>
        <dbReference type="Proteomes" id="UP000514713"/>
    </source>
</evidence>
<protein>
    <recommendedName>
        <fullName evidence="4">DUF4231 domain-containing protein</fullName>
    </recommendedName>
</protein>
<gene>
    <name evidence="2" type="ORF">HUN01_20420</name>
</gene>
<feature type="transmembrane region" description="Helical" evidence="1">
    <location>
        <begin position="170"/>
        <end position="190"/>
    </location>
</feature>
<name>A0A7D7LG14_9NOSO</name>
<dbReference type="KEGG" id="ned:HUN01_20420"/>
<keyword evidence="3" id="KW-1185">Reference proteome</keyword>
<keyword evidence="1" id="KW-0812">Transmembrane</keyword>
<proteinExistence type="predicted"/>
<dbReference type="AlphaFoldDB" id="A0A7D7LG14"/>
<dbReference type="Pfam" id="PF18159">
    <property type="entry name" value="S_4TM"/>
    <property type="match status" value="1"/>
</dbReference>
<dbReference type="EMBL" id="CP054698">
    <property type="protein sequence ID" value="QMS89831.1"/>
    <property type="molecule type" value="Genomic_DNA"/>
</dbReference>
<evidence type="ECO:0008006" key="4">
    <source>
        <dbReference type="Google" id="ProtNLM"/>
    </source>
</evidence>
<dbReference type="RefSeq" id="WP_181927728.1">
    <property type="nucleotide sequence ID" value="NZ_CP054698.1"/>
</dbReference>
<dbReference type="InterPro" id="IPR049920">
    <property type="entry name" value="IK1_05631-like"/>
</dbReference>
<reference evidence="3" key="1">
    <citation type="submission" date="2020-06" db="EMBL/GenBank/DDBJ databases">
        <title>Nostoc edaphicum CCNP1411 genome.</title>
        <authorList>
            <person name="Fidor A."/>
            <person name="Grabski M."/>
            <person name="Gawor J."/>
            <person name="Gromadka R."/>
            <person name="Wegrzyn G."/>
            <person name="Mazur-Marzec H."/>
        </authorList>
    </citation>
    <scope>NUCLEOTIDE SEQUENCE [LARGE SCALE GENOMIC DNA]</scope>
    <source>
        <strain evidence="3">CCNP1411</strain>
    </source>
</reference>
<feature type="transmembrane region" description="Helical" evidence="1">
    <location>
        <begin position="57"/>
        <end position="74"/>
    </location>
</feature>
<sequence>MNKIPQEQNIQLQLERLAAQRQLYSDAKSIQNASMILSIPLVVVWSIFIALLPRFQVYAALWGIAVTFLDILILSRWQKYLQEKAAKIQQLFDCDILQLDWTKLNSGSRPEPETIIDSSAKYRHKYTNYSKLENWYPINVSQLPIYQARIICQRCNIWWDANLKRRYSNLVIVVLIAITIIVFLVGLIGGLTLEKFVLATLTPLVPTFVFGLRQYIDNNEAATRLDRLRENSESIWQQVVNGRIAPQELETESYNLQNQIYDNRRLSPLIFDWIYYRLQRKNEEEMNRGAEALIQELRQSP</sequence>
<feature type="transmembrane region" description="Helical" evidence="1">
    <location>
        <begin position="30"/>
        <end position="51"/>
    </location>
</feature>
<evidence type="ECO:0000256" key="1">
    <source>
        <dbReference type="SAM" id="Phobius"/>
    </source>
</evidence>